<name>A0A8H7QVB3_9FUNG</name>
<dbReference type="EMBL" id="JAEPRD010000111">
    <property type="protein sequence ID" value="KAG2198433.1"/>
    <property type="molecule type" value="Genomic_DNA"/>
</dbReference>
<reference evidence="2" key="1">
    <citation type="submission" date="2020-12" db="EMBL/GenBank/DDBJ databases">
        <title>Metabolic potential, ecology and presence of endohyphal bacteria is reflected in genomic diversity of Mucoromycotina.</title>
        <authorList>
            <person name="Muszewska A."/>
            <person name="Okrasinska A."/>
            <person name="Steczkiewicz K."/>
            <person name="Drgas O."/>
            <person name="Orlowska M."/>
            <person name="Perlinska-Lenart U."/>
            <person name="Aleksandrzak-Piekarczyk T."/>
            <person name="Szatraj K."/>
            <person name="Zielenkiewicz U."/>
            <person name="Pilsyk S."/>
            <person name="Malc E."/>
            <person name="Mieczkowski P."/>
            <person name="Kruszewska J.S."/>
            <person name="Biernat P."/>
            <person name="Pawlowska J."/>
        </authorList>
    </citation>
    <scope>NUCLEOTIDE SEQUENCE</scope>
    <source>
        <strain evidence="2">WA0000017839</strain>
    </source>
</reference>
<keyword evidence="3" id="KW-1185">Reference proteome</keyword>
<feature type="transmembrane region" description="Helical" evidence="1">
    <location>
        <begin position="68"/>
        <end position="90"/>
    </location>
</feature>
<protein>
    <submittedName>
        <fullName evidence="2">Uncharacterized protein</fullName>
    </submittedName>
</protein>
<feature type="transmembrane region" description="Helical" evidence="1">
    <location>
        <begin position="12"/>
        <end position="33"/>
    </location>
</feature>
<keyword evidence="1" id="KW-0812">Transmembrane</keyword>
<organism evidence="2 3">
    <name type="scientific">Mucor saturninus</name>
    <dbReference type="NCBI Taxonomy" id="64648"/>
    <lineage>
        <taxon>Eukaryota</taxon>
        <taxon>Fungi</taxon>
        <taxon>Fungi incertae sedis</taxon>
        <taxon>Mucoromycota</taxon>
        <taxon>Mucoromycotina</taxon>
        <taxon>Mucoromycetes</taxon>
        <taxon>Mucorales</taxon>
        <taxon>Mucorineae</taxon>
        <taxon>Mucoraceae</taxon>
        <taxon>Mucor</taxon>
    </lineage>
</organism>
<proteinExistence type="predicted"/>
<accession>A0A8H7QVB3</accession>
<feature type="transmembrane region" description="Helical" evidence="1">
    <location>
        <begin position="111"/>
        <end position="131"/>
    </location>
</feature>
<keyword evidence="1" id="KW-1133">Transmembrane helix</keyword>
<dbReference type="OrthoDB" id="2340007at2759"/>
<dbReference type="AlphaFoldDB" id="A0A8H7QVB3"/>
<sequence>MESIRFFNACVVWTRSIVLILSIIIVISSLSIYNYDAIPVFLLLEEDASSLVLKGHEIIYDMIQDRRLIATLVAAQASIFCPLFLLMSASSTAPSICQTTADIWRTVIEQFCQFLMPLGLALSWIFCITFDTRTQAALMDQNMKFQLDQDHYTALATYIGNSLKYVIIVILLLEVVTIWVSSFKYATILFISHHQQAIRLQDDDSMYTSLDNNEEEQQLEYYSSNEEKILFI</sequence>
<evidence type="ECO:0000256" key="1">
    <source>
        <dbReference type="SAM" id="Phobius"/>
    </source>
</evidence>
<evidence type="ECO:0000313" key="2">
    <source>
        <dbReference type="EMBL" id="KAG2198433.1"/>
    </source>
</evidence>
<evidence type="ECO:0000313" key="3">
    <source>
        <dbReference type="Proteomes" id="UP000603453"/>
    </source>
</evidence>
<dbReference type="Proteomes" id="UP000603453">
    <property type="component" value="Unassembled WGS sequence"/>
</dbReference>
<comment type="caution">
    <text evidence="2">The sequence shown here is derived from an EMBL/GenBank/DDBJ whole genome shotgun (WGS) entry which is preliminary data.</text>
</comment>
<gene>
    <name evidence="2" type="ORF">INT47_009010</name>
</gene>
<keyword evidence="1" id="KW-0472">Membrane</keyword>